<organism evidence="1 2">
    <name type="scientific">Eumeta variegata</name>
    <name type="common">Bagworm moth</name>
    <name type="synonym">Eumeta japonica</name>
    <dbReference type="NCBI Taxonomy" id="151549"/>
    <lineage>
        <taxon>Eukaryota</taxon>
        <taxon>Metazoa</taxon>
        <taxon>Ecdysozoa</taxon>
        <taxon>Arthropoda</taxon>
        <taxon>Hexapoda</taxon>
        <taxon>Insecta</taxon>
        <taxon>Pterygota</taxon>
        <taxon>Neoptera</taxon>
        <taxon>Endopterygota</taxon>
        <taxon>Lepidoptera</taxon>
        <taxon>Glossata</taxon>
        <taxon>Ditrysia</taxon>
        <taxon>Tineoidea</taxon>
        <taxon>Psychidae</taxon>
        <taxon>Oiketicinae</taxon>
        <taxon>Eumeta</taxon>
    </lineage>
</organism>
<protein>
    <submittedName>
        <fullName evidence="1">Uncharacterized protein</fullName>
    </submittedName>
</protein>
<evidence type="ECO:0000313" key="1">
    <source>
        <dbReference type="EMBL" id="GBP23471.1"/>
    </source>
</evidence>
<name>A0A4C1UAQ4_EUMVA</name>
<gene>
    <name evidence="1" type="ORF">EVAR_22331_1</name>
</gene>
<dbReference type="EMBL" id="BGZK01000150">
    <property type="protein sequence ID" value="GBP23471.1"/>
    <property type="molecule type" value="Genomic_DNA"/>
</dbReference>
<comment type="caution">
    <text evidence="1">The sequence shown here is derived from an EMBL/GenBank/DDBJ whole genome shotgun (WGS) entry which is preliminary data.</text>
</comment>
<accession>A0A4C1UAQ4</accession>
<dbReference type="AlphaFoldDB" id="A0A4C1UAQ4"/>
<sequence>MLLSNPSVHEFDSPLTVFFFIHILMQIKSRSIVDNDNRAPRTRSAYRRCAMTVVTSPAGRVNKKMISHRPLTRTAGRSARAGSSVARFEMRIFAFPMTSSDSCSIHTDRFEF</sequence>
<keyword evidence="2" id="KW-1185">Reference proteome</keyword>
<evidence type="ECO:0000313" key="2">
    <source>
        <dbReference type="Proteomes" id="UP000299102"/>
    </source>
</evidence>
<reference evidence="1 2" key="1">
    <citation type="journal article" date="2019" name="Commun. Biol.">
        <title>The bagworm genome reveals a unique fibroin gene that provides high tensile strength.</title>
        <authorList>
            <person name="Kono N."/>
            <person name="Nakamura H."/>
            <person name="Ohtoshi R."/>
            <person name="Tomita M."/>
            <person name="Numata K."/>
            <person name="Arakawa K."/>
        </authorList>
    </citation>
    <scope>NUCLEOTIDE SEQUENCE [LARGE SCALE GENOMIC DNA]</scope>
</reference>
<dbReference type="Proteomes" id="UP000299102">
    <property type="component" value="Unassembled WGS sequence"/>
</dbReference>
<proteinExistence type="predicted"/>